<proteinExistence type="predicted"/>
<comment type="caution">
    <text evidence="1">The sequence shown here is derived from an EMBL/GenBank/DDBJ whole genome shotgun (WGS) entry which is preliminary data.</text>
</comment>
<protein>
    <recommendedName>
        <fullName evidence="3">ATP-dependent exonuclease</fullName>
    </recommendedName>
</protein>
<accession>A0ABP1F5H4</accession>
<gene>
    <name evidence="1" type="ORF">T190115A13A_180007</name>
</gene>
<evidence type="ECO:0008006" key="3">
    <source>
        <dbReference type="Google" id="ProtNLM"/>
    </source>
</evidence>
<name>A0ABP1F5H4_9FLAO</name>
<reference evidence="1 2" key="1">
    <citation type="submission" date="2024-05" db="EMBL/GenBank/DDBJ databases">
        <authorList>
            <person name="Duchaud E."/>
        </authorList>
    </citation>
    <scope>NUCLEOTIDE SEQUENCE [LARGE SCALE GENOMIC DNA]</scope>
    <source>
        <strain evidence="1">Ena-SAMPLE-TAB-13-05-2024-13:56:06:370-140305</strain>
    </source>
</reference>
<evidence type="ECO:0000313" key="2">
    <source>
        <dbReference type="Proteomes" id="UP001497602"/>
    </source>
</evidence>
<evidence type="ECO:0000313" key="1">
    <source>
        <dbReference type="EMBL" id="CAL2105678.1"/>
    </source>
</evidence>
<sequence length="273" mass="31530">MEWKLSIKIHKFDIMKKNKIIILLLLVAANIWSQEEVVPAFKGGEWLRYKMSYSGFLRAGTAVLELKEEELKSKKVIHATGKGWTTGMVSWFFEVDDTYESYFDSQEVKPYLFKRDINEGGYKTKRNITFNHENNTAYIQDFIKQKDSVVSVNGPQDMISTFYFLRSHNTKKMKKGEEINVDMFFDGKSFPFKLKFLGYDTLSTKFGKVKTQMFRPLVQAGRVFKAQESVTVWITADDNKIPIKMKASLAVGSLRAELEAYKGLANPFEIIID</sequence>
<keyword evidence="2" id="KW-1185">Reference proteome</keyword>
<dbReference type="EMBL" id="CAXJRC010000009">
    <property type="protein sequence ID" value="CAL2105678.1"/>
    <property type="molecule type" value="Genomic_DNA"/>
</dbReference>
<dbReference type="InterPro" id="IPR021457">
    <property type="entry name" value="DUF3108"/>
</dbReference>
<organism evidence="1 2">
    <name type="scientific">Tenacibaculum vairaonense</name>
    <dbReference type="NCBI Taxonomy" id="3137860"/>
    <lineage>
        <taxon>Bacteria</taxon>
        <taxon>Pseudomonadati</taxon>
        <taxon>Bacteroidota</taxon>
        <taxon>Flavobacteriia</taxon>
        <taxon>Flavobacteriales</taxon>
        <taxon>Flavobacteriaceae</taxon>
        <taxon>Tenacibaculum</taxon>
    </lineage>
</organism>
<dbReference type="Proteomes" id="UP001497602">
    <property type="component" value="Unassembled WGS sequence"/>
</dbReference>
<dbReference type="Pfam" id="PF11306">
    <property type="entry name" value="DUF3108"/>
    <property type="match status" value="1"/>
</dbReference>